<dbReference type="EnsemblPlants" id="KEH37533">
    <property type="protein sequence ID" value="KEH37533"/>
    <property type="gene ID" value="MTR_2g041060"/>
</dbReference>
<dbReference type="PANTHER" id="PTHR47723">
    <property type="entry name" value="OS05G0353850 PROTEIN"/>
    <property type="match status" value="1"/>
</dbReference>
<proteinExistence type="predicted"/>
<reference evidence="4" key="3">
    <citation type="submission" date="2015-04" db="UniProtKB">
        <authorList>
            <consortium name="EnsemblPlants"/>
        </authorList>
    </citation>
    <scope>IDENTIFICATION</scope>
    <source>
        <strain evidence="4">cv. Jemalong A17</strain>
    </source>
</reference>
<reference evidence="3 5" key="2">
    <citation type="journal article" date="2014" name="BMC Genomics">
        <title>An improved genome release (version Mt4.0) for the model legume Medicago truncatula.</title>
        <authorList>
            <person name="Tang H."/>
            <person name="Krishnakumar V."/>
            <person name="Bidwell S."/>
            <person name="Rosen B."/>
            <person name="Chan A."/>
            <person name="Zhou S."/>
            <person name="Gentzbittel L."/>
            <person name="Childs K.L."/>
            <person name="Yandell M."/>
            <person name="Gundlach H."/>
            <person name="Mayer K.F."/>
            <person name="Schwartz D.C."/>
            <person name="Town C.D."/>
        </authorList>
    </citation>
    <scope>GENOME REANNOTATION</scope>
    <source>
        <strain evidence="3">A17</strain>
        <strain evidence="4 5">cv. Jemalong A17</strain>
    </source>
</reference>
<dbReference type="Pfam" id="PF13456">
    <property type="entry name" value="RVT_3"/>
    <property type="match status" value="1"/>
</dbReference>
<keyword evidence="5" id="KW-1185">Reference proteome</keyword>
<sequence length="211" mass="23469">MSSAQWYAKNQLRFNNKKIDWRTSVSNILSCASLSGNLTGKKASSDMRNFIVLKKFGVSLHPPNAPKIIEVVWNPPIFNWIKCNTDGSSTNNHSACGGIFRDSQAKFLLCFAENSGLGNAYHAELSGAMRALEIAAQYQEGNCCAGLTVWLGIPASIRGNVVKDRLGMPNYSFDGHDYYHVKDEDDTYDEAEEVDDGKEEKDDEEDDKEQS</sequence>
<dbReference type="GO" id="GO:0003676">
    <property type="term" value="F:nucleic acid binding"/>
    <property type="evidence" value="ECO:0007669"/>
    <property type="project" value="InterPro"/>
</dbReference>
<accession>A0A072V850</accession>
<dbReference type="CDD" id="cd06222">
    <property type="entry name" value="RNase_H_like"/>
    <property type="match status" value="1"/>
</dbReference>
<dbReference type="InterPro" id="IPR036397">
    <property type="entry name" value="RNaseH_sf"/>
</dbReference>
<organism evidence="3 5">
    <name type="scientific">Medicago truncatula</name>
    <name type="common">Barrel medic</name>
    <name type="synonym">Medicago tribuloides</name>
    <dbReference type="NCBI Taxonomy" id="3880"/>
    <lineage>
        <taxon>Eukaryota</taxon>
        <taxon>Viridiplantae</taxon>
        <taxon>Streptophyta</taxon>
        <taxon>Embryophyta</taxon>
        <taxon>Tracheophyta</taxon>
        <taxon>Spermatophyta</taxon>
        <taxon>Magnoliopsida</taxon>
        <taxon>eudicotyledons</taxon>
        <taxon>Gunneridae</taxon>
        <taxon>Pentapetalae</taxon>
        <taxon>rosids</taxon>
        <taxon>fabids</taxon>
        <taxon>Fabales</taxon>
        <taxon>Fabaceae</taxon>
        <taxon>Papilionoideae</taxon>
        <taxon>50 kb inversion clade</taxon>
        <taxon>NPAAA clade</taxon>
        <taxon>Hologalegina</taxon>
        <taxon>IRL clade</taxon>
        <taxon>Trifolieae</taxon>
        <taxon>Medicago</taxon>
    </lineage>
</organism>
<evidence type="ECO:0000313" key="4">
    <source>
        <dbReference type="EnsemblPlants" id="KEH37533"/>
    </source>
</evidence>
<feature type="region of interest" description="Disordered" evidence="1">
    <location>
        <begin position="182"/>
        <end position="211"/>
    </location>
</feature>
<dbReference type="Proteomes" id="UP000002051">
    <property type="component" value="Chromosome 2"/>
</dbReference>
<dbReference type="AlphaFoldDB" id="A0A072V850"/>
<dbReference type="EMBL" id="CM001218">
    <property type="protein sequence ID" value="KEH37533.1"/>
    <property type="molecule type" value="Genomic_DNA"/>
</dbReference>
<reference evidence="3 5" key="1">
    <citation type="journal article" date="2011" name="Nature">
        <title>The Medicago genome provides insight into the evolution of rhizobial symbioses.</title>
        <authorList>
            <person name="Young N.D."/>
            <person name="Debelle F."/>
            <person name="Oldroyd G.E."/>
            <person name="Geurts R."/>
            <person name="Cannon S.B."/>
            <person name="Udvardi M.K."/>
            <person name="Benedito V.A."/>
            <person name="Mayer K.F."/>
            <person name="Gouzy J."/>
            <person name="Schoof H."/>
            <person name="Van de Peer Y."/>
            <person name="Proost S."/>
            <person name="Cook D.R."/>
            <person name="Meyers B.C."/>
            <person name="Spannagl M."/>
            <person name="Cheung F."/>
            <person name="De Mita S."/>
            <person name="Krishnakumar V."/>
            <person name="Gundlach H."/>
            <person name="Zhou S."/>
            <person name="Mudge J."/>
            <person name="Bharti A.K."/>
            <person name="Murray J.D."/>
            <person name="Naoumkina M.A."/>
            <person name="Rosen B."/>
            <person name="Silverstein K.A."/>
            <person name="Tang H."/>
            <person name="Rombauts S."/>
            <person name="Zhao P.X."/>
            <person name="Zhou P."/>
            <person name="Barbe V."/>
            <person name="Bardou P."/>
            <person name="Bechner M."/>
            <person name="Bellec A."/>
            <person name="Berger A."/>
            <person name="Berges H."/>
            <person name="Bidwell S."/>
            <person name="Bisseling T."/>
            <person name="Choisne N."/>
            <person name="Couloux A."/>
            <person name="Denny R."/>
            <person name="Deshpande S."/>
            <person name="Dai X."/>
            <person name="Doyle J.J."/>
            <person name="Dudez A.M."/>
            <person name="Farmer A.D."/>
            <person name="Fouteau S."/>
            <person name="Franken C."/>
            <person name="Gibelin C."/>
            <person name="Gish J."/>
            <person name="Goldstein S."/>
            <person name="Gonzalez A.J."/>
            <person name="Green P.J."/>
            <person name="Hallab A."/>
            <person name="Hartog M."/>
            <person name="Hua A."/>
            <person name="Humphray S.J."/>
            <person name="Jeong D.H."/>
            <person name="Jing Y."/>
            <person name="Jocker A."/>
            <person name="Kenton S.M."/>
            <person name="Kim D.J."/>
            <person name="Klee K."/>
            <person name="Lai H."/>
            <person name="Lang C."/>
            <person name="Lin S."/>
            <person name="Macmil S.L."/>
            <person name="Magdelenat G."/>
            <person name="Matthews L."/>
            <person name="McCorrison J."/>
            <person name="Monaghan E.L."/>
            <person name="Mun J.H."/>
            <person name="Najar F.Z."/>
            <person name="Nicholson C."/>
            <person name="Noirot C."/>
            <person name="O'Bleness M."/>
            <person name="Paule C.R."/>
            <person name="Poulain J."/>
            <person name="Prion F."/>
            <person name="Qin B."/>
            <person name="Qu C."/>
            <person name="Retzel E.F."/>
            <person name="Riddle C."/>
            <person name="Sallet E."/>
            <person name="Samain S."/>
            <person name="Samson N."/>
            <person name="Sanders I."/>
            <person name="Saurat O."/>
            <person name="Scarpelli C."/>
            <person name="Schiex T."/>
            <person name="Segurens B."/>
            <person name="Severin A.J."/>
            <person name="Sherrier D.J."/>
            <person name="Shi R."/>
            <person name="Sims S."/>
            <person name="Singer S.R."/>
            <person name="Sinharoy S."/>
            <person name="Sterck L."/>
            <person name="Viollet A."/>
            <person name="Wang B.B."/>
            <person name="Wang K."/>
            <person name="Wang M."/>
            <person name="Wang X."/>
            <person name="Warfsmann J."/>
            <person name="Weissenbach J."/>
            <person name="White D.D."/>
            <person name="White J.D."/>
            <person name="Wiley G.B."/>
            <person name="Wincker P."/>
            <person name="Xing Y."/>
            <person name="Yang L."/>
            <person name="Yao Z."/>
            <person name="Ying F."/>
            <person name="Zhai J."/>
            <person name="Zhou L."/>
            <person name="Zuber A."/>
            <person name="Denarie J."/>
            <person name="Dixon R.A."/>
            <person name="May G.D."/>
            <person name="Schwartz D.C."/>
            <person name="Rogers J."/>
            <person name="Quetier F."/>
            <person name="Town C.D."/>
            <person name="Roe B.A."/>
        </authorList>
    </citation>
    <scope>NUCLEOTIDE SEQUENCE [LARGE SCALE GENOMIC DNA]</scope>
    <source>
        <strain evidence="3">A17</strain>
        <strain evidence="4 5">cv. Jemalong A17</strain>
    </source>
</reference>
<evidence type="ECO:0000313" key="5">
    <source>
        <dbReference type="Proteomes" id="UP000002051"/>
    </source>
</evidence>
<dbReference type="Gene3D" id="3.30.420.10">
    <property type="entry name" value="Ribonuclease H-like superfamily/Ribonuclease H"/>
    <property type="match status" value="1"/>
</dbReference>
<protein>
    <recommendedName>
        <fullName evidence="2">RNase H type-1 domain-containing protein</fullName>
    </recommendedName>
</protein>
<feature type="compositionally biased region" description="Acidic residues" evidence="1">
    <location>
        <begin position="184"/>
        <end position="211"/>
    </location>
</feature>
<dbReference type="SUPFAM" id="SSF53098">
    <property type="entry name" value="Ribonuclease H-like"/>
    <property type="match status" value="1"/>
</dbReference>
<feature type="domain" description="RNase H type-1" evidence="2">
    <location>
        <begin position="84"/>
        <end position="137"/>
    </location>
</feature>
<evidence type="ECO:0000313" key="3">
    <source>
        <dbReference type="EMBL" id="KEH37533.1"/>
    </source>
</evidence>
<dbReference type="HOGENOM" id="CLU_1306484_0_0_1"/>
<dbReference type="InterPro" id="IPR002156">
    <property type="entry name" value="RNaseH_domain"/>
</dbReference>
<dbReference type="PANTHER" id="PTHR47723:SF23">
    <property type="entry name" value="REVERSE TRANSCRIPTASE-LIKE PROTEIN"/>
    <property type="match status" value="1"/>
</dbReference>
<evidence type="ECO:0000259" key="2">
    <source>
        <dbReference type="Pfam" id="PF13456"/>
    </source>
</evidence>
<dbReference type="InterPro" id="IPR044730">
    <property type="entry name" value="RNase_H-like_dom_plant"/>
</dbReference>
<dbReference type="GO" id="GO:0004523">
    <property type="term" value="F:RNA-DNA hybrid ribonuclease activity"/>
    <property type="evidence" value="ECO:0007669"/>
    <property type="project" value="InterPro"/>
</dbReference>
<dbReference type="InterPro" id="IPR012337">
    <property type="entry name" value="RNaseH-like_sf"/>
</dbReference>
<evidence type="ECO:0000256" key="1">
    <source>
        <dbReference type="SAM" id="MobiDB-lite"/>
    </source>
</evidence>
<name>A0A072V850_MEDTR</name>
<dbReference type="InterPro" id="IPR053151">
    <property type="entry name" value="RNase_H-like"/>
</dbReference>
<gene>
    <name evidence="3" type="ordered locus">MTR_2g041060</name>
</gene>